<evidence type="ECO:0000313" key="3">
    <source>
        <dbReference type="Proteomes" id="UP000034112"/>
    </source>
</evidence>
<evidence type="ECO:0000256" key="1">
    <source>
        <dbReference type="SAM" id="MobiDB-lite"/>
    </source>
</evidence>
<dbReference type="EMBL" id="JOKZ01000551">
    <property type="protein sequence ID" value="KKO97513.1"/>
    <property type="molecule type" value="Genomic_DNA"/>
</dbReference>
<feature type="region of interest" description="Disordered" evidence="1">
    <location>
        <begin position="117"/>
        <end position="137"/>
    </location>
</feature>
<protein>
    <submittedName>
        <fullName evidence="2">Uncharacterized protein</fullName>
    </submittedName>
</protein>
<dbReference type="AlphaFoldDB" id="A0A0F9ZWH9"/>
<evidence type="ECO:0000313" key="2">
    <source>
        <dbReference type="EMBL" id="KKO97513.1"/>
    </source>
</evidence>
<gene>
    <name evidence="2" type="ORF">THAR02_10381</name>
</gene>
<organism evidence="2 3">
    <name type="scientific">Trichoderma harzianum</name>
    <name type="common">Hypocrea lixii</name>
    <dbReference type="NCBI Taxonomy" id="5544"/>
    <lineage>
        <taxon>Eukaryota</taxon>
        <taxon>Fungi</taxon>
        <taxon>Dikarya</taxon>
        <taxon>Ascomycota</taxon>
        <taxon>Pezizomycotina</taxon>
        <taxon>Sordariomycetes</taxon>
        <taxon>Hypocreomycetidae</taxon>
        <taxon>Hypocreales</taxon>
        <taxon>Hypocreaceae</taxon>
        <taxon>Trichoderma</taxon>
    </lineage>
</organism>
<reference evidence="3" key="1">
    <citation type="journal article" date="2015" name="Genome Announc.">
        <title>Draft whole-genome sequence of the biocontrol agent Trichoderma harzianum T6776.</title>
        <authorList>
            <person name="Baroncelli R."/>
            <person name="Piaggeschi G."/>
            <person name="Fiorini L."/>
            <person name="Bertolini E."/>
            <person name="Zapparata A."/>
            <person name="Pe M.E."/>
            <person name="Sarrocco S."/>
            <person name="Vannacci G."/>
        </authorList>
    </citation>
    <scope>NUCLEOTIDE SEQUENCE [LARGE SCALE GENOMIC DNA]</scope>
    <source>
        <strain evidence="3">T6776</strain>
    </source>
</reference>
<comment type="caution">
    <text evidence="2">The sequence shown here is derived from an EMBL/GenBank/DDBJ whole genome shotgun (WGS) entry which is preliminary data.</text>
</comment>
<proteinExistence type="predicted"/>
<accession>A0A0F9ZWH9</accession>
<dbReference type="OrthoDB" id="10599382at2759"/>
<name>A0A0F9ZWH9_TRIHA</name>
<sequence length="205" mass="21989">MALTAADWPGWPRGAPHPAAAWDRLGQERKALKESPGAALEEALKPRVVCSGPSSPCTYKASSFVASKLAAWLALLVIAEPRTSEHRSRHTRTHQTHTRRREGIGYFDARRRSYLIGPSKGATPNTQRPPTHVGDARRTTSSQRHDAAATWTAAFSSASAVPGPKGICPTIGPSAFRRIGSVVVLDDAFGQTVPNAELPCPILVL</sequence>
<dbReference type="Proteomes" id="UP000034112">
    <property type="component" value="Unassembled WGS sequence"/>
</dbReference>